<comment type="caution">
    <text evidence="3">The sequence shown here is derived from an EMBL/GenBank/DDBJ whole genome shotgun (WGS) entry which is preliminary data.</text>
</comment>
<evidence type="ECO:0000313" key="4">
    <source>
        <dbReference type="Proteomes" id="UP001634394"/>
    </source>
</evidence>
<accession>A0ABD3UJS8</accession>
<gene>
    <name evidence="3" type="ORF">ACJMK2_019349</name>
</gene>
<dbReference type="SMART" id="SM00365">
    <property type="entry name" value="LRR_SD22"/>
    <property type="match status" value="4"/>
</dbReference>
<sequence>MTQIPNSIAVSWSYSVIDLRSNQIYMIQKNNFLNVNVSEIRLDGNLIHTIENNSFINQRNDLRKLDLKDNKLTYLPSELGTLNKLEYLDLRGNPISSFGFDDTIMRQMGDYMRTFYFGHEQLDNWPNSVRHFQQLRQLELNESVMSELPISAFQGFEWTLRELTIRHTKLISVPIALQYVHSVEVFHFDDNVLVGDAGILAPAFAGMMNTTTNLSLENDGLTDFPDILLTLQKVENLSLARNRLEFVSDSSVQKIASTKLTILNLEACELDRIPGALSQLTSLRDLDLSYNRIYTIERNDLQQLNQLVNLTLSYNDVGYISDSSFKGLSALRKLELRNSNLTIVPEAIKNIPNLDVLDLTNTYPRFPRIECNCERMIWLYQHLKALRDLHKNLTIYGECETITDGIENYAWTRVCDYCITCQA</sequence>
<dbReference type="EMBL" id="JBJQND010000016">
    <property type="protein sequence ID" value="KAL3848497.1"/>
    <property type="molecule type" value="Genomic_DNA"/>
</dbReference>
<dbReference type="Pfam" id="PF13855">
    <property type="entry name" value="LRR_8"/>
    <property type="match status" value="2"/>
</dbReference>
<dbReference type="InterPro" id="IPR001611">
    <property type="entry name" value="Leu-rich_rpt"/>
</dbReference>
<dbReference type="PROSITE" id="PS51450">
    <property type="entry name" value="LRR"/>
    <property type="match status" value="2"/>
</dbReference>
<evidence type="ECO:0000313" key="3">
    <source>
        <dbReference type="EMBL" id="KAL3848497.1"/>
    </source>
</evidence>
<reference evidence="3 4" key="1">
    <citation type="submission" date="2024-11" db="EMBL/GenBank/DDBJ databases">
        <title>Chromosome-level genome assembly of the freshwater bivalve Anodonta woodiana.</title>
        <authorList>
            <person name="Chen X."/>
        </authorList>
    </citation>
    <scope>NUCLEOTIDE SEQUENCE [LARGE SCALE GENOMIC DNA]</scope>
    <source>
        <strain evidence="3">MN2024</strain>
        <tissue evidence="3">Gills</tissue>
    </source>
</reference>
<name>A0ABD3UJS8_SINWO</name>
<evidence type="ECO:0000256" key="2">
    <source>
        <dbReference type="ARBA" id="ARBA00022737"/>
    </source>
</evidence>
<dbReference type="SMART" id="SM00369">
    <property type="entry name" value="LRR_TYP"/>
    <property type="match status" value="6"/>
</dbReference>
<dbReference type="PANTHER" id="PTHR24366:SF96">
    <property type="entry name" value="LEUCINE RICH REPEAT CONTAINING 53"/>
    <property type="match status" value="1"/>
</dbReference>
<dbReference type="Proteomes" id="UP001634394">
    <property type="component" value="Unassembled WGS sequence"/>
</dbReference>
<proteinExistence type="predicted"/>
<keyword evidence="4" id="KW-1185">Reference proteome</keyword>
<dbReference type="Gene3D" id="3.80.10.10">
    <property type="entry name" value="Ribonuclease Inhibitor"/>
    <property type="match status" value="2"/>
</dbReference>
<dbReference type="SUPFAM" id="SSF52047">
    <property type="entry name" value="RNI-like"/>
    <property type="match status" value="1"/>
</dbReference>
<evidence type="ECO:0000256" key="1">
    <source>
        <dbReference type="ARBA" id="ARBA00022614"/>
    </source>
</evidence>
<dbReference type="InterPro" id="IPR032675">
    <property type="entry name" value="LRR_dom_sf"/>
</dbReference>
<dbReference type="InterPro" id="IPR003591">
    <property type="entry name" value="Leu-rich_rpt_typical-subtyp"/>
</dbReference>
<keyword evidence="1" id="KW-0433">Leucine-rich repeat</keyword>
<protein>
    <submittedName>
        <fullName evidence="3">Uncharacterized protein</fullName>
    </submittedName>
</protein>
<dbReference type="AlphaFoldDB" id="A0ABD3UJS8"/>
<organism evidence="3 4">
    <name type="scientific">Sinanodonta woodiana</name>
    <name type="common">Chinese pond mussel</name>
    <name type="synonym">Anodonta woodiana</name>
    <dbReference type="NCBI Taxonomy" id="1069815"/>
    <lineage>
        <taxon>Eukaryota</taxon>
        <taxon>Metazoa</taxon>
        <taxon>Spiralia</taxon>
        <taxon>Lophotrochozoa</taxon>
        <taxon>Mollusca</taxon>
        <taxon>Bivalvia</taxon>
        <taxon>Autobranchia</taxon>
        <taxon>Heteroconchia</taxon>
        <taxon>Palaeoheterodonta</taxon>
        <taxon>Unionida</taxon>
        <taxon>Unionoidea</taxon>
        <taxon>Unionidae</taxon>
        <taxon>Unioninae</taxon>
        <taxon>Sinanodonta</taxon>
    </lineage>
</organism>
<dbReference type="PANTHER" id="PTHR24366">
    <property type="entry name" value="IG(IMMUNOGLOBULIN) AND LRR(LEUCINE RICH REPEAT) DOMAINS"/>
    <property type="match status" value="1"/>
</dbReference>
<keyword evidence="2" id="KW-0677">Repeat</keyword>